<dbReference type="RefSeq" id="WP_253668564.1">
    <property type="nucleotide sequence ID" value="NZ_JAMTCP010000004.1"/>
</dbReference>
<dbReference type="Pfam" id="PF00440">
    <property type="entry name" value="TetR_N"/>
    <property type="match status" value="1"/>
</dbReference>
<accession>A0ABT1HQ32</accession>
<organism evidence="7 8">
    <name type="scientific">Streptoalloteichus tenebrarius (strain ATCC 17920 / DSM 40477 / JCM 4838 / CBS 697.72 / NBRC 16177 / NCIMB 11028 / NRRL B-12390 / A12253. 1 / ISP 5477)</name>
    <name type="common">Streptomyces tenebrarius</name>
    <dbReference type="NCBI Taxonomy" id="1933"/>
    <lineage>
        <taxon>Bacteria</taxon>
        <taxon>Bacillati</taxon>
        <taxon>Actinomycetota</taxon>
        <taxon>Actinomycetes</taxon>
        <taxon>Pseudonocardiales</taxon>
        <taxon>Pseudonocardiaceae</taxon>
        <taxon>Streptoalloteichus</taxon>
    </lineage>
</organism>
<gene>
    <name evidence="7" type="ORF">LX15_001307</name>
</gene>
<dbReference type="SUPFAM" id="SSF48498">
    <property type="entry name" value="Tetracyclin repressor-like, C-terminal domain"/>
    <property type="match status" value="1"/>
</dbReference>
<keyword evidence="4" id="KW-0804">Transcription</keyword>
<dbReference type="InterPro" id="IPR039538">
    <property type="entry name" value="BetI_C"/>
</dbReference>
<dbReference type="InterPro" id="IPR036271">
    <property type="entry name" value="Tet_transcr_reg_TetR-rel_C_sf"/>
</dbReference>
<evidence type="ECO:0000256" key="1">
    <source>
        <dbReference type="ARBA" id="ARBA00022491"/>
    </source>
</evidence>
<reference evidence="7 8" key="1">
    <citation type="submission" date="2022-06" db="EMBL/GenBank/DDBJ databases">
        <title>Genomic Encyclopedia of Archaeal and Bacterial Type Strains, Phase II (KMG-II): from individual species to whole genera.</title>
        <authorList>
            <person name="Goeker M."/>
        </authorList>
    </citation>
    <scope>NUCLEOTIDE SEQUENCE [LARGE SCALE GENOMIC DNA]</scope>
    <source>
        <strain evidence="7 8">DSM 40477</strain>
    </source>
</reference>
<dbReference type="PROSITE" id="PS50977">
    <property type="entry name" value="HTH_TETR_2"/>
    <property type="match status" value="1"/>
</dbReference>
<evidence type="ECO:0000313" key="8">
    <source>
        <dbReference type="Proteomes" id="UP001205311"/>
    </source>
</evidence>
<feature type="DNA-binding region" description="H-T-H motif" evidence="5">
    <location>
        <begin position="31"/>
        <end position="50"/>
    </location>
</feature>
<dbReference type="InterPro" id="IPR009057">
    <property type="entry name" value="Homeodomain-like_sf"/>
</dbReference>
<dbReference type="InterPro" id="IPR050109">
    <property type="entry name" value="HTH-type_TetR-like_transc_reg"/>
</dbReference>
<feature type="domain" description="HTH tetR-type" evidence="6">
    <location>
        <begin position="8"/>
        <end position="68"/>
    </location>
</feature>
<dbReference type="PANTHER" id="PTHR30055">
    <property type="entry name" value="HTH-TYPE TRANSCRIPTIONAL REGULATOR RUTR"/>
    <property type="match status" value="1"/>
</dbReference>
<protein>
    <submittedName>
        <fullName evidence="7">Transcriptional regulator, TetR family</fullName>
    </submittedName>
</protein>
<keyword evidence="1" id="KW-0678">Repressor</keyword>
<dbReference type="PANTHER" id="PTHR30055:SF226">
    <property type="entry name" value="HTH-TYPE TRANSCRIPTIONAL REGULATOR PKSA"/>
    <property type="match status" value="1"/>
</dbReference>
<dbReference type="Gene3D" id="1.10.357.10">
    <property type="entry name" value="Tetracycline Repressor, domain 2"/>
    <property type="match status" value="1"/>
</dbReference>
<keyword evidence="8" id="KW-1185">Reference proteome</keyword>
<dbReference type="EMBL" id="JAMTCP010000004">
    <property type="protein sequence ID" value="MCP2257622.1"/>
    <property type="molecule type" value="Genomic_DNA"/>
</dbReference>
<comment type="caution">
    <text evidence="7">The sequence shown here is derived from an EMBL/GenBank/DDBJ whole genome shotgun (WGS) entry which is preliminary data.</text>
</comment>
<sequence>MPRKVDVEQQKSDIAEAVWRLVGRAGLEAVSLREVATEAGVSMGRVQHYFRTKEAMLLYGLRLAQRRMHERIEARLVRRPDPDAEDVLRAVLEEMLGGDHDTRQTIRICVAFLPRALDDQQVADLLYADDAEIRAHAARVIGQAQAQGRADPGLDPEREARILWSLAGSLGVEVAFGRTSVEEARATLSYHLDRLLGSSARRPERADRT</sequence>
<keyword evidence="3 5" id="KW-0238">DNA-binding</keyword>
<keyword evidence="2" id="KW-0805">Transcription regulation</keyword>
<evidence type="ECO:0000256" key="2">
    <source>
        <dbReference type="ARBA" id="ARBA00023015"/>
    </source>
</evidence>
<evidence type="ECO:0000256" key="3">
    <source>
        <dbReference type="ARBA" id="ARBA00023125"/>
    </source>
</evidence>
<dbReference type="Proteomes" id="UP001205311">
    <property type="component" value="Unassembled WGS sequence"/>
</dbReference>
<evidence type="ECO:0000256" key="4">
    <source>
        <dbReference type="ARBA" id="ARBA00023163"/>
    </source>
</evidence>
<evidence type="ECO:0000256" key="5">
    <source>
        <dbReference type="PROSITE-ProRule" id="PRU00335"/>
    </source>
</evidence>
<dbReference type="SUPFAM" id="SSF46689">
    <property type="entry name" value="Homeodomain-like"/>
    <property type="match status" value="1"/>
</dbReference>
<proteinExistence type="predicted"/>
<evidence type="ECO:0000313" key="7">
    <source>
        <dbReference type="EMBL" id="MCP2257622.1"/>
    </source>
</evidence>
<name>A0ABT1HQ32_STRSD</name>
<dbReference type="InterPro" id="IPR001647">
    <property type="entry name" value="HTH_TetR"/>
</dbReference>
<dbReference type="Pfam" id="PF13977">
    <property type="entry name" value="TetR_C_6"/>
    <property type="match status" value="1"/>
</dbReference>
<evidence type="ECO:0000259" key="6">
    <source>
        <dbReference type="PROSITE" id="PS50977"/>
    </source>
</evidence>